<dbReference type="Pfam" id="PF04138">
    <property type="entry name" value="GtrA_DPMS_TM"/>
    <property type="match status" value="1"/>
</dbReference>
<name>A0A7K1UBM8_9BACT</name>
<evidence type="ECO:0000256" key="1">
    <source>
        <dbReference type="ARBA" id="ARBA00004141"/>
    </source>
</evidence>
<feature type="transmembrane region" description="Helical" evidence="6">
    <location>
        <begin position="39"/>
        <end position="56"/>
    </location>
</feature>
<evidence type="ECO:0000256" key="6">
    <source>
        <dbReference type="SAM" id="Phobius"/>
    </source>
</evidence>
<dbReference type="InterPro" id="IPR051401">
    <property type="entry name" value="GtrA_CellWall_Glycosyl"/>
</dbReference>
<proteinExistence type="inferred from homology"/>
<evidence type="ECO:0000256" key="4">
    <source>
        <dbReference type="ARBA" id="ARBA00022989"/>
    </source>
</evidence>
<gene>
    <name evidence="8" type="ORF">GO493_26045</name>
</gene>
<comment type="caution">
    <text evidence="8">The sequence shown here is derived from an EMBL/GenBank/DDBJ whole genome shotgun (WGS) entry which is preliminary data.</text>
</comment>
<keyword evidence="9" id="KW-1185">Reference proteome</keyword>
<feature type="transmembrane region" description="Helical" evidence="6">
    <location>
        <begin position="68"/>
        <end position="89"/>
    </location>
</feature>
<protein>
    <submittedName>
        <fullName evidence="8">GtrA family protein</fullName>
    </submittedName>
</protein>
<sequence>MIKFLKAQASSLIGTGMDFLVAILLSEAAGGWYVGANMAGTLAGGITNFAINRWWVFKKEKEKIVGQAFRYGITWVGNLLLNAAGVWTVLHYTHLHYVVAKVVVALLIGFTYSYAMQKRFVFK</sequence>
<reference evidence="8 9" key="1">
    <citation type="submission" date="2019-12" db="EMBL/GenBank/DDBJ databases">
        <title>Chitinophaga sp. strain ysch24 (GDMCC 1.1355), whole genome shotgun sequence.</title>
        <authorList>
            <person name="Zhang X."/>
        </authorList>
    </citation>
    <scope>NUCLEOTIDE SEQUENCE [LARGE SCALE GENOMIC DNA]</scope>
    <source>
        <strain evidence="9">ysch24</strain>
    </source>
</reference>
<dbReference type="Proteomes" id="UP000461730">
    <property type="component" value="Unassembled WGS sequence"/>
</dbReference>
<feature type="domain" description="GtrA/DPMS transmembrane" evidence="7">
    <location>
        <begin position="12"/>
        <end position="122"/>
    </location>
</feature>
<comment type="similarity">
    <text evidence="2">Belongs to the GtrA family.</text>
</comment>
<evidence type="ECO:0000256" key="2">
    <source>
        <dbReference type="ARBA" id="ARBA00009399"/>
    </source>
</evidence>
<keyword evidence="4 6" id="KW-1133">Transmembrane helix</keyword>
<keyword evidence="5 6" id="KW-0472">Membrane</keyword>
<evidence type="ECO:0000313" key="9">
    <source>
        <dbReference type="Proteomes" id="UP000461730"/>
    </source>
</evidence>
<accession>A0A7K1UBM8</accession>
<dbReference type="GO" id="GO:0000271">
    <property type="term" value="P:polysaccharide biosynthetic process"/>
    <property type="evidence" value="ECO:0007669"/>
    <property type="project" value="InterPro"/>
</dbReference>
<dbReference type="InterPro" id="IPR007267">
    <property type="entry name" value="GtrA_DPMS_TM"/>
</dbReference>
<comment type="subcellular location">
    <subcellularLocation>
        <location evidence="1">Membrane</location>
        <topology evidence="1">Multi-pass membrane protein</topology>
    </subcellularLocation>
</comment>
<dbReference type="PANTHER" id="PTHR38459">
    <property type="entry name" value="PROPHAGE BACTOPRENOL-LINKED GLUCOSE TRANSLOCASE HOMOLOG"/>
    <property type="match status" value="1"/>
</dbReference>
<dbReference type="GO" id="GO:0005886">
    <property type="term" value="C:plasma membrane"/>
    <property type="evidence" value="ECO:0007669"/>
    <property type="project" value="TreeGrafter"/>
</dbReference>
<dbReference type="RefSeq" id="WP_157309171.1">
    <property type="nucleotide sequence ID" value="NZ_WRXN01000015.1"/>
</dbReference>
<evidence type="ECO:0000256" key="3">
    <source>
        <dbReference type="ARBA" id="ARBA00022692"/>
    </source>
</evidence>
<dbReference type="EMBL" id="WRXN01000015">
    <property type="protein sequence ID" value="MVT11753.1"/>
    <property type="molecule type" value="Genomic_DNA"/>
</dbReference>
<dbReference type="PANTHER" id="PTHR38459:SF1">
    <property type="entry name" value="PROPHAGE BACTOPRENOL-LINKED GLUCOSE TRANSLOCASE HOMOLOG"/>
    <property type="match status" value="1"/>
</dbReference>
<feature type="transmembrane region" description="Helical" evidence="6">
    <location>
        <begin position="95"/>
        <end position="115"/>
    </location>
</feature>
<dbReference type="AlphaFoldDB" id="A0A7K1UBM8"/>
<feature type="transmembrane region" description="Helical" evidence="6">
    <location>
        <begin position="12"/>
        <end position="33"/>
    </location>
</feature>
<evidence type="ECO:0000259" key="7">
    <source>
        <dbReference type="Pfam" id="PF04138"/>
    </source>
</evidence>
<keyword evidence="3 6" id="KW-0812">Transmembrane</keyword>
<organism evidence="8 9">
    <name type="scientific">Chitinophaga tropicalis</name>
    <dbReference type="NCBI Taxonomy" id="2683588"/>
    <lineage>
        <taxon>Bacteria</taxon>
        <taxon>Pseudomonadati</taxon>
        <taxon>Bacteroidota</taxon>
        <taxon>Chitinophagia</taxon>
        <taxon>Chitinophagales</taxon>
        <taxon>Chitinophagaceae</taxon>
        <taxon>Chitinophaga</taxon>
    </lineage>
</organism>
<evidence type="ECO:0000256" key="5">
    <source>
        <dbReference type="ARBA" id="ARBA00023136"/>
    </source>
</evidence>
<evidence type="ECO:0000313" key="8">
    <source>
        <dbReference type="EMBL" id="MVT11753.1"/>
    </source>
</evidence>